<dbReference type="STRING" id="1507870.A0A1V8S8R4"/>
<evidence type="ECO:0008006" key="4">
    <source>
        <dbReference type="Google" id="ProtNLM"/>
    </source>
</evidence>
<feature type="region of interest" description="Disordered" evidence="1">
    <location>
        <begin position="357"/>
        <end position="395"/>
    </location>
</feature>
<dbReference type="EMBL" id="NAJO01000087">
    <property type="protein sequence ID" value="OQN95565.1"/>
    <property type="molecule type" value="Genomic_DNA"/>
</dbReference>
<dbReference type="InParanoid" id="A0A1V8S8R4"/>
<keyword evidence="3" id="KW-1185">Reference proteome</keyword>
<dbReference type="AlphaFoldDB" id="A0A1V8S8R4"/>
<evidence type="ECO:0000313" key="2">
    <source>
        <dbReference type="EMBL" id="OQN95565.1"/>
    </source>
</evidence>
<gene>
    <name evidence="2" type="ORF">B0A48_18500</name>
</gene>
<protein>
    <recommendedName>
        <fullName evidence="4">Geranylgeranyl pyrophosphate synthetase</fullName>
    </recommendedName>
</protein>
<dbReference type="PANTHER" id="PTHR35179:SF2">
    <property type="entry name" value="START DOMAIN-CONTAINING PROTEIN"/>
    <property type="match status" value="1"/>
</dbReference>
<dbReference type="Proteomes" id="UP000192596">
    <property type="component" value="Unassembled WGS sequence"/>
</dbReference>
<organism evidence="2 3">
    <name type="scientific">Cryoendolithus antarcticus</name>
    <dbReference type="NCBI Taxonomy" id="1507870"/>
    <lineage>
        <taxon>Eukaryota</taxon>
        <taxon>Fungi</taxon>
        <taxon>Dikarya</taxon>
        <taxon>Ascomycota</taxon>
        <taxon>Pezizomycotina</taxon>
        <taxon>Dothideomycetes</taxon>
        <taxon>Dothideomycetidae</taxon>
        <taxon>Cladosporiales</taxon>
        <taxon>Cladosporiaceae</taxon>
        <taxon>Cryoendolithus</taxon>
    </lineage>
</organism>
<accession>A0A1V8S8R4</accession>
<dbReference type="PANTHER" id="PTHR35179">
    <property type="entry name" value="PROTEIN CBG02620"/>
    <property type="match status" value="1"/>
</dbReference>
<dbReference type="OrthoDB" id="5393654at2759"/>
<sequence>MDTLRYEQVQDTLLRGKAPRITGCKYLASFNWLRKDTPTIVVPGVPPRWTPHDHPPQLLEDSGDFFRDINAAQYPKHPIEPAVRAVLAQTPALEADRVDLFACGSTMGNLLRYARRDDKEFRFVVEVVCSTVFFIRRGNSPDEKILGVRGYGHTMPKSYTKLDRCVRESVSHQRLIRYEFGGIECIVSCEGDGYLKHKAKESSPAFHHLAGIEGLRMLAGGKAISQEAMFDIKTRSFRRKGEDILGGEIDRLWLRQIPNFIVAYHRSGTFDDIEIMDVGKQIIRWETKHADDLRIFSAIIEEIITYARSQAGTVFEVGSLRPQILEFRRLGGQLNPVLPDELRQVWSQSGLATAEYSEEEYSDEYVGSDSEGGVGLDSIDDSDNGAEPDYTAWCP</sequence>
<evidence type="ECO:0000256" key="1">
    <source>
        <dbReference type="SAM" id="MobiDB-lite"/>
    </source>
</evidence>
<evidence type="ECO:0000313" key="3">
    <source>
        <dbReference type="Proteomes" id="UP000192596"/>
    </source>
</evidence>
<reference evidence="3" key="1">
    <citation type="submission" date="2017-03" db="EMBL/GenBank/DDBJ databases">
        <title>Genomes of endolithic fungi from Antarctica.</title>
        <authorList>
            <person name="Coleine C."/>
            <person name="Masonjones S."/>
            <person name="Stajich J.E."/>
        </authorList>
    </citation>
    <scope>NUCLEOTIDE SEQUENCE [LARGE SCALE GENOMIC DNA]</scope>
    <source>
        <strain evidence="3">CCFEE 5527</strain>
    </source>
</reference>
<comment type="caution">
    <text evidence="2">The sequence shown here is derived from an EMBL/GenBank/DDBJ whole genome shotgun (WGS) entry which is preliminary data.</text>
</comment>
<name>A0A1V8S8R4_9PEZI</name>
<proteinExistence type="predicted"/>